<reference evidence="3 4" key="2">
    <citation type="submission" date="2023-12" db="EMBL/GenBank/DDBJ databases">
        <authorList>
            <consortium name="Cladostephus spongiosus"/>
            <person name="Lorente B."/>
            <person name="Cabral C."/>
            <person name="Frias J."/>
            <person name="Faria J."/>
            <person name="Toubarro D."/>
        </authorList>
    </citation>
    <scope>NUCLEOTIDE SEQUENCE [LARGE SCALE GENOMIC DNA]</scope>
    <source>
        <strain evidence="3 4">ZMCS4</strain>
    </source>
</reference>
<dbReference type="PROSITE" id="PS51257">
    <property type="entry name" value="PROKAR_LIPOPROTEIN"/>
    <property type="match status" value="1"/>
</dbReference>
<keyword evidence="1" id="KW-0732">Signal</keyword>
<organism evidence="3 4">
    <name type="scientific">Agarivorans aestuarii</name>
    <dbReference type="NCBI Taxonomy" id="1563703"/>
    <lineage>
        <taxon>Bacteria</taxon>
        <taxon>Pseudomonadati</taxon>
        <taxon>Pseudomonadota</taxon>
        <taxon>Gammaproteobacteria</taxon>
        <taxon>Alteromonadales</taxon>
        <taxon>Alteromonadaceae</taxon>
        <taxon>Agarivorans</taxon>
    </lineage>
</organism>
<feature type="signal peptide" evidence="1">
    <location>
        <begin position="1"/>
        <end position="23"/>
    </location>
</feature>
<protein>
    <submittedName>
        <fullName evidence="3">DUF4136 domain-containing protein</fullName>
    </submittedName>
</protein>
<evidence type="ECO:0000313" key="4">
    <source>
        <dbReference type="Proteomes" id="UP001310248"/>
    </source>
</evidence>
<evidence type="ECO:0000259" key="2">
    <source>
        <dbReference type="Pfam" id="PF13590"/>
    </source>
</evidence>
<dbReference type="EMBL" id="JAYDYW010000006">
    <property type="protein sequence ID" value="MEE1673829.1"/>
    <property type="molecule type" value="Genomic_DNA"/>
</dbReference>
<keyword evidence="4" id="KW-1185">Reference proteome</keyword>
<evidence type="ECO:0000313" key="3">
    <source>
        <dbReference type="EMBL" id="MEE1673829.1"/>
    </source>
</evidence>
<dbReference type="Pfam" id="PF13590">
    <property type="entry name" value="DUF4136"/>
    <property type="match status" value="1"/>
</dbReference>
<dbReference type="Gene3D" id="3.30.160.670">
    <property type="match status" value="1"/>
</dbReference>
<accession>A0ABU7G367</accession>
<feature type="domain" description="DUF4136" evidence="2">
    <location>
        <begin position="47"/>
        <end position="185"/>
    </location>
</feature>
<proteinExistence type="predicted"/>
<name>A0ABU7G367_9ALTE</name>
<evidence type="ECO:0000256" key="1">
    <source>
        <dbReference type="SAM" id="SignalP"/>
    </source>
</evidence>
<dbReference type="RefSeq" id="WP_329775071.1">
    <property type="nucleotide sequence ID" value="NZ_JAYDYW010000006.1"/>
</dbReference>
<reference evidence="4" key="1">
    <citation type="submission" date="2023-07" db="EMBL/GenBank/DDBJ databases">
        <title>Draft genome sequence of Agarivorans aestuarii strain ZMCS4, a CAZymes producing bacteria isolated from the marine brown algae Clodostephus spongiosus.</title>
        <authorList>
            <person name="Lorente B."/>
            <person name="Cabral C."/>
            <person name="Frias J."/>
            <person name="Faria J."/>
            <person name="Toubarro D."/>
        </authorList>
    </citation>
    <scope>NUCLEOTIDE SEQUENCE [LARGE SCALE GENOMIC DNA]</scope>
    <source>
        <strain evidence="4">ZMCS4</strain>
    </source>
</reference>
<gene>
    <name evidence="3" type="ORF">SNR37_003256</name>
</gene>
<feature type="chain" id="PRO_5047181095" evidence="1">
    <location>
        <begin position="24"/>
        <end position="187"/>
    </location>
</feature>
<comment type="caution">
    <text evidence="3">The sequence shown here is derived from an EMBL/GenBank/DDBJ whole genome shotgun (WGS) entry which is preliminary data.</text>
</comment>
<sequence length="187" mass="20877">MRLKLLPFLFLPLLFACVPVEQARAPETRSTTVVTGDVEYLNSSSGRYAWHPSLGKAHLEKSENESLLLSELRKNIAKVMAEKGYQQVSLQQQPDFLIGVGAALESQMSDQKILERAGMKAGMSSDSLDPELYQKGSIMVALFQTEEGGPFWRALGQGMAPTELALSERKQRIEHAITRLLQYIPQR</sequence>
<dbReference type="InterPro" id="IPR025411">
    <property type="entry name" value="DUF4136"/>
</dbReference>
<dbReference type="Proteomes" id="UP001310248">
    <property type="component" value="Unassembled WGS sequence"/>
</dbReference>